<organism evidence="2 3">
    <name type="scientific">Lactobacillus pasteurii DSM 23907 = CRBIP 24.76</name>
    <dbReference type="NCBI Taxonomy" id="1423790"/>
    <lineage>
        <taxon>Bacteria</taxon>
        <taxon>Bacillati</taxon>
        <taxon>Bacillota</taxon>
        <taxon>Bacilli</taxon>
        <taxon>Lactobacillales</taxon>
        <taxon>Lactobacillaceae</taxon>
        <taxon>Lactobacillus</taxon>
    </lineage>
</organism>
<evidence type="ECO:0000313" key="3">
    <source>
        <dbReference type="Proteomes" id="UP000009311"/>
    </source>
</evidence>
<dbReference type="AlphaFoldDB" id="I7LB59"/>
<dbReference type="RefSeq" id="WP_009559830.1">
    <property type="nucleotide sequence ID" value="NZ_AYZN01000017.1"/>
</dbReference>
<dbReference type="STRING" id="1423790.BN53_04160"/>
<dbReference type="SUPFAM" id="SSF58113">
    <property type="entry name" value="Apolipoprotein A-I"/>
    <property type="match status" value="1"/>
</dbReference>
<evidence type="ECO:0000313" key="2">
    <source>
        <dbReference type="EMBL" id="CCI85281.1"/>
    </source>
</evidence>
<feature type="coiled-coil region" evidence="1">
    <location>
        <begin position="181"/>
        <end position="263"/>
    </location>
</feature>
<protein>
    <recommendedName>
        <fullName evidence="4">BppU N-terminal domain-containing protein</fullName>
    </recommendedName>
</protein>
<reference evidence="2 3" key="1">
    <citation type="submission" date="2012-06" db="EMBL/GenBank/DDBJ databases">
        <title>Draft Genome Sequence of Lactobacillus pasteurii CRBIP 24.76T.</title>
        <authorList>
            <person name="Cousin S."/>
            <person name="Bouchier C."/>
            <person name="Loux V."/>
            <person name="Ma L."/>
            <person name="Creno S."/>
            <person name="Bizet C."/>
            <person name="Clermont D."/>
        </authorList>
    </citation>
    <scope>NUCLEOTIDE SEQUENCE [LARGE SCALE GENOMIC DNA]</scope>
    <source>
        <strain evidence="3">CRBIP 24.76T</strain>
    </source>
</reference>
<dbReference type="OrthoDB" id="2330156at2"/>
<evidence type="ECO:0000256" key="1">
    <source>
        <dbReference type="SAM" id="Coils"/>
    </source>
</evidence>
<proteinExistence type="predicted"/>
<feature type="coiled-coil region" evidence="1">
    <location>
        <begin position="454"/>
        <end position="488"/>
    </location>
</feature>
<dbReference type="Proteomes" id="UP000009311">
    <property type="component" value="Unassembled WGS sequence"/>
</dbReference>
<gene>
    <name evidence="2" type="ORF">BN53_04160</name>
</gene>
<keyword evidence="1" id="KW-0175">Coiled coil</keyword>
<name>I7LB59_9LACO</name>
<dbReference type="EMBL" id="CAKD01000021">
    <property type="protein sequence ID" value="CCI85281.1"/>
    <property type="molecule type" value="Genomic_DNA"/>
</dbReference>
<comment type="caution">
    <text evidence="2">The sequence shown here is derived from an EMBL/GenBank/DDBJ whole genome shotgun (WGS) entry which is preliminary data.</text>
</comment>
<keyword evidence="3" id="KW-1185">Reference proteome</keyword>
<evidence type="ECO:0008006" key="4">
    <source>
        <dbReference type="Google" id="ProtNLM"/>
    </source>
</evidence>
<accession>I7LB59</accession>
<dbReference type="PATRIC" id="fig|1423790.3.peg.850"/>
<sequence length="519" mass="57908">MANDQLILQINKVSSSVDNRRLKYNQAERGRAIDVTVIDNDGSSAYDLTGKTLIFTEDKIENKIIVDSSDSLGSQSGKFIRTDENDKAGKFTYVFTDIAMQQSGEACFEFVTDSKHIDVSSSFFIDIQATGALAPENTSYVSDMEAFKAHYNAIINNADAQIKSVTDRLSNALDSAIASGNATLQEKIKSYSDQFDQYLKDFDAAKAQNLEDLQNLKDKIAETETDAISKIVDGTNQQIQQANDKLNAKLSELQDDYDDWKVQTVKDFNATVDPIKQSIDANRQNLDGVTKSVKDTIAQMQSLQTELNKVDFTKFAQLSDLTGYYTKDQVDELLKTDVKSVTVNGGEKFTPDESGNLALPVPDPDLSDFVHKSELVPKADKTYVDSKIDAIDFGKIKFRMQYVTGDNKTADSTWQATKNADGTYTIDLYHDDWTAQRVVDLLNQIGGKANASDVNSLQDLINQQNQTIQSLTTRLTNAENEIKYIQDNYIEGRRFPASQEAQAEAWENEKPTRLAMIEK</sequence>